<feature type="signal peptide" evidence="2">
    <location>
        <begin position="1"/>
        <end position="21"/>
    </location>
</feature>
<name>A0A418Y9Q2_9GAMM</name>
<dbReference type="InterPro" id="IPR010131">
    <property type="entry name" value="MdtP/NodT-like"/>
</dbReference>
<feature type="chain" id="PRO_5018821160" evidence="2">
    <location>
        <begin position="22"/>
        <end position="485"/>
    </location>
</feature>
<keyword evidence="2" id="KW-0812">Transmembrane</keyword>
<dbReference type="InterPro" id="IPR003423">
    <property type="entry name" value="OMP_efflux"/>
</dbReference>
<dbReference type="AlphaFoldDB" id="A0A418Y9Q2"/>
<protein>
    <submittedName>
        <fullName evidence="3">Efflux transporter outer membrane subunit</fullName>
    </submittedName>
</protein>
<dbReference type="RefSeq" id="WP_119912449.1">
    <property type="nucleotide sequence ID" value="NZ_QZCH01000044.1"/>
</dbReference>
<comment type="similarity">
    <text evidence="1 2">Belongs to the outer membrane factor (OMF) (TC 1.B.17) family.</text>
</comment>
<keyword evidence="2" id="KW-1134">Transmembrane beta strand</keyword>
<dbReference type="Gene3D" id="2.20.200.10">
    <property type="entry name" value="Outer membrane efflux proteins (OEP)"/>
    <property type="match status" value="1"/>
</dbReference>
<reference evidence="3 4" key="1">
    <citation type="submission" date="2018-09" db="EMBL/GenBank/DDBJ databases">
        <authorList>
            <person name="Wang F."/>
        </authorList>
    </citation>
    <scope>NUCLEOTIDE SEQUENCE [LARGE SCALE GENOMIC DNA]</scope>
    <source>
        <strain evidence="3 4">PLHSC7-2</strain>
    </source>
</reference>
<keyword evidence="2" id="KW-0732">Signal</keyword>
<keyword evidence="2" id="KW-0564">Palmitate</keyword>
<dbReference type="PANTHER" id="PTHR30203">
    <property type="entry name" value="OUTER MEMBRANE CATION EFFLUX PROTEIN"/>
    <property type="match status" value="1"/>
</dbReference>
<proteinExistence type="inferred from homology"/>
<comment type="subcellular location">
    <subcellularLocation>
        <location evidence="2">Cell outer membrane</location>
        <topology evidence="2">Lipid-anchor</topology>
    </subcellularLocation>
</comment>
<dbReference type="PROSITE" id="PS51257">
    <property type="entry name" value="PROKAR_LIPOPROTEIN"/>
    <property type="match status" value="1"/>
</dbReference>
<dbReference type="Proteomes" id="UP000283255">
    <property type="component" value="Unassembled WGS sequence"/>
</dbReference>
<evidence type="ECO:0000313" key="4">
    <source>
        <dbReference type="Proteomes" id="UP000283255"/>
    </source>
</evidence>
<dbReference type="SUPFAM" id="SSF56954">
    <property type="entry name" value="Outer membrane efflux proteins (OEP)"/>
    <property type="match status" value="1"/>
</dbReference>
<dbReference type="Gene3D" id="1.20.1600.10">
    <property type="entry name" value="Outer membrane efflux proteins (OEP)"/>
    <property type="match status" value="1"/>
</dbReference>
<gene>
    <name evidence="3" type="ORF">D1Z90_19390</name>
</gene>
<dbReference type="PANTHER" id="PTHR30203:SF25">
    <property type="entry name" value="OUTER MEMBRANE PROTEIN-RELATED"/>
    <property type="match status" value="1"/>
</dbReference>
<dbReference type="GO" id="GO:0009279">
    <property type="term" value="C:cell outer membrane"/>
    <property type="evidence" value="ECO:0007669"/>
    <property type="project" value="UniProtKB-SubCell"/>
</dbReference>
<dbReference type="GO" id="GO:0015562">
    <property type="term" value="F:efflux transmembrane transporter activity"/>
    <property type="evidence" value="ECO:0007669"/>
    <property type="project" value="InterPro"/>
</dbReference>
<evidence type="ECO:0000256" key="1">
    <source>
        <dbReference type="ARBA" id="ARBA00007613"/>
    </source>
</evidence>
<dbReference type="OrthoDB" id="9770517at2"/>
<organism evidence="3 4">
    <name type="scientific">Motilimonas pumila</name>
    <dbReference type="NCBI Taxonomy" id="2303987"/>
    <lineage>
        <taxon>Bacteria</taxon>
        <taxon>Pseudomonadati</taxon>
        <taxon>Pseudomonadota</taxon>
        <taxon>Gammaproteobacteria</taxon>
        <taxon>Alteromonadales</taxon>
        <taxon>Alteromonadales genera incertae sedis</taxon>
        <taxon>Motilimonas</taxon>
    </lineage>
</organism>
<dbReference type="EMBL" id="QZCH01000044">
    <property type="protein sequence ID" value="RJG37992.1"/>
    <property type="molecule type" value="Genomic_DNA"/>
</dbReference>
<dbReference type="Pfam" id="PF02321">
    <property type="entry name" value="OEP"/>
    <property type="match status" value="2"/>
</dbReference>
<keyword evidence="4" id="KW-1185">Reference proteome</keyword>
<comment type="caution">
    <text evidence="3">The sequence shown here is derived from an EMBL/GenBank/DDBJ whole genome shotgun (WGS) entry which is preliminary data.</text>
</comment>
<dbReference type="NCBIfam" id="TIGR01845">
    <property type="entry name" value="outer_NodT"/>
    <property type="match status" value="1"/>
</dbReference>
<evidence type="ECO:0000313" key="3">
    <source>
        <dbReference type="EMBL" id="RJG37992.1"/>
    </source>
</evidence>
<reference evidence="3 4" key="2">
    <citation type="submission" date="2019-01" db="EMBL/GenBank/DDBJ databases">
        <title>Motilimonas pumilus sp. nov., isolated from the gut of sea cucumber (Apostichopus japonicus).</title>
        <authorList>
            <person name="Wang F.-Q."/>
            <person name="Ren L.-H."/>
            <person name="Lin Y.-W."/>
            <person name="Sun G.-H."/>
            <person name="Du Z.-J."/>
            <person name="Zhao J.-X."/>
            <person name="Liu X.-J."/>
            <person name="Liu L.-J."/>
        </authorList>
    </citation>
    <scope>NUCLEOTIDE SEQUENCE [LARGE SCALE GENOMIC DNA]</scope>
    <source>
        <strain evidence="3 4">PLHSC7-2</strain>
    </source>
</reference>
<keyword evidence="2" id="KW-0472">Membrane</keyword>
<sequence length="485" mass="52029">MNRKQIPLVAFALLVSSCAVGPEYSAPQDTVGSAFLNQDVTGVDAQGGLVSANWWLNFNDPVLNQLISDAQNQNIPLQVAAERIKSAEAYQKAVASFKVPTISLNAGATSYQISENDPLAGPLVTPGEFSGLTGGDALIDNQYDFTTVSANISWEVDVFNRIGYQAESAAIRAEQVAIARSALLTLISSDVINNYLQYRGADQRKDIANETIASQQETLKLVSSLVKSGYASELDLAQAKAALSATRSTLPQLEIAKSVHQQRLAILLDTSVAEIGQRLAKPQPAPEFSGLIPIGMSSEILKQRPDIQLAEREMAAINADVGAAIANKYPKFYLTGSPGLLAGDFSDLFSKDSAAWVASVGASWTIFDGGRSQALVEIEESRFQAAALNYENAVNTALNEVETLLFAFGRSQELETLVVQTRGHADTAVNKANSLYKAGLVDYISVLDAQRQQNLIRDSEVAAHLQTAQIITGLHKALGGNWKVK</sequence>
<evidence type="ECO:0000256" key="2">
    <source>
        <dbReference type="RuleBase" id="RU362097"/>
    </source>
</evidence>
<keyword evidence="2" id="KW-0449">Lipoprotein</keyword>
<accession>A0A418Y9Q2</accession>